<dbReference type="OrthoDB" id="8399162at2"/>
<accession>A0A5B0WBE8</accession>
<proteinExistence type="predicted"/>
<dbReference type="AlphaFoldDB" id="A0A5B0WBE8"/>
<dbReference type="EMBL" id="VNIP01000003">
    <property type="protein sequence ID" value="KAA1184370.1"/>
    <property type="molecule type" value="Genomic_DNA"/>
</dbReference>
<protein>
    <submittedName>
        <fullName evidence="1">Uncharacterized protein</fullName>
    </submittedName>
</protein>
<gene>
    <name evidence="1" type="ORF">FP026_02970</name>
</gene>
<evidence type="ECO:0000313" key="1">
    <source>
        <dbReference type="EMBL" id="KAA1184370.1"/>
    </source>
</evidence>
<reference evidence="1 2" key="1">
    <citation type="submission" date="2019-07" db="EMBL/GenBank/DDBJ databases">
        <title>The Draft Genome Sequence of Rhizobium tropici SARCC-755 Associated with Superior Nodulation on Pigeonpea (Cajanus cajan (L.) Millsp.).</title>
        <authorList>
            <person name="Bopape F.L."/>
            <person name="Hassen A.I."/>
            <person name="Swanevelder Z.H."/>
            <person name="Gwata E.T."/>
        </authorList>
    </citation>
    <scope>NUCLEOTIDE SEQUENCE [LARGE SCALE GENOMIC DNA]</scope>
    <source>
        <strain evidence="1 2">SARCC-755</strain>
    </source>
</reference>
<dbReference type="Proteomes" id="UP000323608">
    <property type="component" value="Unassembled WGS sequence"/>
</dbReference>
<sequence>MKLLVMAGSILLAAAPGDAVPTMGDVPELARAAVARRIDVPPSAIHILAAKPSERMPGFVVCGRRGPSAGDDAGSPNLGQRFFVIIPGDFAILDQDGKSLIDTYWSANHCE</sequence>
<comment type="caution">
    <text evidence="1">The sequence shown here is derived from an EMBL/GenBank/DDBJ whole genome shotgun (WGS) entry which is preliminary data.</text>
</comment>
<organism evidence="1 2">
    <name type="scientific">Rhizobium tropici</name>
    <dbReference type="NCBI Taxonomy" id="398"/>
    <lineage>
        <taxon>Bacteria</taxon>
        <taxon>Pseudomonadati</taxon>
        <taxon>Pseudomonadota</taxon>
        <taxon>Alphaproteobacteria</taxon>
        <taxon>Hyphomicrobiales</taxon>
        <taxon>Rhizobiaceae</taxon>
        <taxon>Rhizobium/Agrobacterium group</taxon>
        <taxon>Rhizobium</taxon>
    </lineage>
</organism>
<name>A0A5B0WBE8_RHITR</name>
<evidence type="ECO:0000313" key="2">
    <source>
        <dbReference type="Proteomes" id="UP000323608"/>
    </source>
</evidence>